<keyword evidence="2 3" id="KW-0413">Isomerase</keyword>
<dbReference type="Proteomes" id="UP000195667">
    <property type="component" value="Unassembled WGS sequence"/>
</dbReference>
<dbReference type="AlphaFoldDB" id="A0A1R4GYH5"/>
<keyword evidence="1 3" id="KW-0697">Rotamase</keyword>
<feature type="chain" id="PRO_5011828542" description="Peptidyl-prolyl cis-trans isomerase" evidence="3">
    <location>
        <begin position="23"/>
        <end position="292"/>
    </location>
</feature>
<dbReference type="EMBL" id="FUKI01000001">
    <property type="protein sequence ID" value="SJM89018.1"/>
    <property type="molecule type" value="Genomic_DNA"/>
</dbReference>
<evidence type="ECO:0000256" key="1">
    <source>
        <dbReference type="ARBA" id="ARBA00023110"/>
    </source>
</evidence>
<name>A0A1R4GYH5_9GAMM</name>
<comment type="function">
    <text evidence="3">PPIases accelerate the folding of proteins. It catalyzes the cis-trans isomerization of proline imidic peptide bonds in oligopeptides.</text>
</comment>
<accession>A0A1R4GYH5</accession>
<dbReference type="PRINTS" id="PR00153">
    <property type="entry name" value="CSAPPISMRASE"/>
</dbReference>
<protein>
    <recommendedName>
        <fullName evidence="3">Peptidyl-prolyl cis-trans isomerase</fullName>
        <shortName evidence="3">PPIase</shortName>
        <ecNumber evidence="3">5.2.1.8</ecNumber>
    </recommendedName>
</protein>
<reference evidence="6" key="1">
    <citation type="submission" date="2017-02" db="EMBL/GenBank/DDBJ databases">
        <authorList>
            <person name="Daims H."/>
        </authorList>
    </citation>
    <scope>NUCLEOTIDE SEQUENCE [LARGE SCALE GENOMIC DNA]</scope>
</reference>
<proteinExistence type="inferred from homology"/>
<organism evidence="5 6">
    <name type="scientific">Crenothrix polyspora</name>
    <dbReference type="NCBI Taxonomy" id="360316"/>
    <lineage>
        <taxon>Bacteria</taxon>
        <taxon>Pseudomonadati</taxon>
        <taxon>Pseudomonadota</taxon>
        <taxon>Gammaproteobacteria</taxon>
        <taxon>Methylococcales</taxon>
        <taxon>Crenotrichaceae</taxon>
        <taxon>Crenothrix</taxon>
    </lineage>
</organism>
<feature type="domain" description="PPIase cyclophilin-type" evidence="4">
    <location>
        <begin position="24"/>
        <end position="199"/>
    </location>
</feature>
<evidence type="ECO:0000259" key="4">
    <source>
        <dbReference type="PROSITE" id="PS50072"/>
    </source>
</evidence>
<evidence type="ECO:0000256" key="3">
    <source>
        <dbReference type="RuleBase" id="RU363019"/>
    </source>
</evidence>
<comment type="catalytic activity">
    <reaction evidence="3">
        <text>[protein]-peptidylproline (omega=180) = [protein]-peptidylproline (omega=0)</text>
        <dbReference type="Rhea" id="RHEA:16237"/>
        <dbReference type="Rhea" id="RHEA-COMP:10747"/>
        <dbReference type="Rhea" id="RHEA-COMP:10748"/>
        <dbReference type="ChEBI" id="CHEBI:83833"/>
        <dbReference type="ChEBI" id="CHEBI:83834"/>
        <dbReference type="EC" id="5.2.1.8"/>
    </reaction>
</comment>
<dbReference type="InterPro" id="IPR044665">
    <property type="entry name" value="E_coli_cyclophilin_A-like"/>
</dbReference>
<dbReference type="RefSeq" id="WP_217884042.1">
    <property type="nucleotide sequence ID" value="NZ_FUKI01000001.1"/>
</dbReference>
<dbReference type="PROSITE" id="PS50072">
    <property type="entry name" value="CSA_PPIASE_2"/>
    <property type="match status" value="1"/>
</dbReference>
<evidence type="ECO:0000313" key="5">
    <source>
        <dbReference type="EMBL" id="SJM89018.1"/>
    </source>
</evidence>
<feature type="signal peptide" evidence="3">
    <location>
        <begin position="1"/>
        <end position="22"/>
    </location>
</feature>
<dbReference type="GO" id="GO:0003755">
    <property type="term" value="F:peptidyl-prolyl cis-trans isomerase activity"/>
    <property type="evidence" value="ECO:0007669"/>
    <property type="project" value="UniProtKB-UniRule"/>
</dbReference>
<evidence type="ECO:0000313" key="6">
    <source>
        <dbReference type="Proteomes" id="UP000195667"/>
    </source>
</evidence>
<dbReference type="InterPro" id="IPR002130">
    <property type="entry name" value="Cyclophilin-type_PPIase_dom"/>
</dbReference>
<dbReference type="InterPro" id="IPR029000">
    <property type="entry name" value="Cyclophilin-like_dom_sf"/>
</dbReference>
<gene>
    <name evidence="5" type="ORF">CRENPOLYSF1_10032</name>
</gene>
<dbReference type="Pfam" id="PF18998">
    <property type="entry name" value="Flg_new_2"/>
    <property type="match status" value="1"/>
</dbReference>
<dbReference type="EC" id="5.2.1.8" evidence="3"/>
<keyword evidence="6" id="KW-1185">Reference proteome</keyword>
<keyword evidence="3" id="KW-0732">Signal</keyword>
<sequence length="292" mass="31006">MRKPSFLLLVPALAFFNHTVSGAPFNIVELQTTQGTVTLQLDHGKAPISSKNFIDYAQSGFYKNTLIHRVIKGFVAQGGGFDKATGLQKQTHAPIINEASNGLSNVRGTIAMARLSNSSDPKDPQGANTATSQFFINLADKNKTFLDYQVNKNNPAGYAVFGKVIKGMAVVDGISNLANFNDNAYNALSEVISIDNVYLSAALNDALAVTRITVIGQGKVISKPAGIACGSACTKSQARGAALKLTATPAKGFYFNGWRGDCQGFASTININTKKGNHNCTALFYKVGATTQ</sequence>
<evidence type="ECO:0000256" key="2">
    <source>
        <dbReference type="ARBA" id="ARBA00023235"/>
    </source>
</evidence>
<dbReference type="InterPro" id="IPR044060">
    <property type="entry name" value="Bacterial_rp_domain"/>
</dbReference>
<dbReference type="Pfam" id="PF00160">
    <property type="entry name" value="Pro_isomerase"/>
    <property type="match status" value="1"/>
</dbReference>
<dbReference type="Gene3D" id="2.40.100.10">
    <property type="entry name" value="Cyclophilin-like"/>
    <property type="match status" value="1"/>
</dbReference>
<dbReference type="PANTHER" id="PTHR43246">
    <property type="entry name" value="PEPTIDYL-PROLYL CIS-TRANS ISOMERASE CYP38, CHLOROPLASTIC"/>
    <property type="match status" value="1"/>
</dbReference>
<comment type="similarity">
    <text evidence="3">Belongs to the cyclophilin-type PPIase family.</text>
</comment>
<dbReference type="SUPFAM" id="SSF50891">
    <property type="entry name" value="Cyclophilin-like"/>
    <property type="match status" value="1"/>
</dbReference>